<dbReference type="GO" id="GO:0005789">
    <property type="term" value="C:endoplasmic reticulum membrane"/>
    <property type="evidence" value="ECO:0007669"/>
    <property type="project" value="UniProtKB-SubCell"/>
</dbReference>
<dbReference type="Pfam" id="PF02544">
    <property type="entry name" value="Steroid_dh"/>
    <property type="match status" value="1"/>
</dbReference>
<reference evidence="7" key="1">
    <citation type="journal article" date="2023" name="Mol. Phylogenet. Evol.">
        <title>Genome-scale phylogeny and comparative genomics of the fungal order Sordariales.</title>
        <authorList>
            <person name="Hensen N."/>
            <person name="Bonometti L."/>
            <person name="Westerberg I."/>
            <person name="Brannstrom I.O."/>
            <person name="Guillou S."/>
            <person name="Cros-Aarteil S."/>
            <person name="Calhoun S."/>
            <person name="Haridas S."/>
            <person name="Kuo A."/>
            <person name="Mondo S."/>
            <person name="Pangilinan J."/>
            <person name="Riley R."/>
            <person name="LaButti K."/>
            <person name="Andreopoulos B."/>
            <person name="Lipzen A."/>
            <person name="Chen C."/>
            <person name="Yan M."/>
            <person name="Daum C."/>
            <person name="Ng V."/>
            <person name="Clum A."/>
            <person name="Steindorff A."/>
            <person name="Ohm R.A."/>
            <person name="Martin F."/>
            <person name="Silar P."/>
            <person name="Natvig D.O."/>
            <person name="Lalanne C."/>
            <person name="Gautier V."/>
            <person name="Ament-Velasquez S.L."/>
            <person name="Kruys A."/>
            <person name="Hutchinson M.I."/>
            <person name="Powell A.J."/>
            <person name="Barry K."/>
            <person name="Miller A.N."/>
            <person name="Grigoriev I.V."/>
            <person name="Debuchy R."/>
            <person name="Gladieux P."/>
            <person name="Hiltunen Thoren M."/>
            <person name="Johannesson H."/>
        </authorList>
    </citation>
    <scope>NUCLEOTIDE SEQUENCE</scope>
    <source>
        <strain evidence="7">CBS 123565</strain>
    </source>
</reference>
<keyword evidence="3 5" id="KW-1133">Transmembrane helix</keyword>
<dbReference type="InterPro" id="IPR039698">
    <property type="entry name" value="Dfg10/SRD5A3"/>
</dbReference>
<keyword evidence="5" id="KW-0560">Oxidoreductase</keyword>
<dbReference type="EC" id="1.3.1.94" evidence="5"/>
<comment type="similarity">
    <text evidence="5">Belongs to the steroid 5-alpha reductase family. Polyprenal reductase subfamily.</text>
</comment>
<dbReference type="PANTHER" id="PTHR14624">
    <property type="entry name" value="DFG10 PROTEIN"/>
    <property type="match status" value="1"/>
</dbReference>
<feature type="domain" description="3-oxo-5-alpha-steroid 4-dehydrogenase C-terminal" evidence="6">
    <location>
        <begin position="210"/>
        <end position="319"/>
    </location>
</feature>
<keyword evidence="8" id="KW-1185">Reference proteome</keyword>
<reference evidence="7" key="2">
    <citation type="submission" date="2023-05" db="EMBL/GenBank/DDBJ databases">
        <authorList>
            <consortium name="Lawrence Berkeley National Laboratory"/>
            <person name="Steindorff A."/>
            <person name="Hensen N."/>
            <person name="Bonometti L."/>
            <person name="Westerberg I."/>
            <person name="Brannstrom I.O."/>
            <person name="Guillou S."/>
            <person name="Cros-Aarteil S."/>
            <person name="Calhoun S."/>
            <person name="Haridas S."/>
            <person name="Kuo A."/>
            <person name="Mondo S."/>
            <person name="Pangilinan J."/>
            <person name="Riley R."/>
            <person name="Labutti K."/>
            <person name="Andreopoulos B."/>
            <person name="Lipzen A."/>
            <person name="Chen C."/>
            <person name="Yanf M."/>
            <person name="Daum C."/>
            <person name="Ng V."/>
            <person name="Clum A."/>
            <person name="Ohm R."/>
            <person name="Martin F."/>
            <person name="Silar P."/>
            <person name="Natvig D."/>
            <person name="Lalanne C."/>
            <person name="Gautier V."/>
            <person name="Ament-Velasquez S.L."/>
            <person name="Kruys A."/>
            <person name="Hutchinson M.I."/>
            <person name="Powell A.J."/>
            <person name="Barry K."/>
            <person name="Miller A.N."/>
            <person name="Grigoriev I.V."/>
            <person name="Debuchy R."/>
            <person name="Gladieux P."/>
            <person name="Thoren M.H."/>
            <person name="Johannesson H."/>
        </authorList>
    </citation>
    <scope>NUCLEOTIDE SEQUENCE</scope>
    <source>
        <strain evidence="7">CBS 123565</strain>
    </source>
</reference>
<feature type="transmembrane region" description="Helical" evidence="5">
    <location>
        <begin position="20"/>
        <end position="40"/>
    </location>
</feature>
<keyword evidence="2 5" id="KW-0812">Transmembrane</keyword>
<accession>A0AAN6ZGC1</accession>
<comment type="pathway">
    <text evidence="5">Protein modification; protein glycosylation.</text>
</comment>
<dbReference type="GO" id="GO:0003865">
    <property type="term" value="F:3-oxo-5-alpha-steroid 4-dehydrogenase activity"/>
    <property type="evidence" value="ECO:0007669"/>
    <property type="project" value="TreeGrafter"/>
</dbReference>
<dbReference type="EMBL" id="MU853402">
    <property type="protein sequence ID" value="KAK4137392.1"/>
    <property type="molecule type" value="Genomic_DNA"/>
</dbReference>
<evidence type="ECO:0000256" key="4">
    <source>
        <dbReference type="ARBA" id="ARBA00023136"/>
    </source>
</evidence>
<keyword evidence="4 5" id="KW-0472">Membrane</keyword>
<evidence type="ECO:0000256" key="5">
    <source>
        <dbReference type="RuleBase" id="RU367081"/>
    </source>
</evidence>
<dbReference type="GO" id="GO:0102389">
    <property type="term" value="F:polyprenol reductase activity"/>
    <property type="evidence" value="ECO:0007669"/>
    <property type="project" value="UniProtKB-UniRule"/>
</dbReference>
<protein>
    <recommendedName>
        <fullName evidence="5">Polyprenal reductase</fullName>
        <ecNumber evidence="5">1.3.1.94</ecNumber>
    </recommendedName>
</protein>
<dbReference type="AlphaFoldDB" id="A0AAN6ZGC1"/>
<evidence type="ECO:0000256" key="3">
    <source>
        <dbReference type="ARBA" id="ARBA00022989"/>
    </source>
</evidence>
<comment type="function">
    <text evidence="5">Plays a key role in early steps of protein N-linked glycosylation by being involved in the conversion of polyprenol into dolichol. Acts as a polyprenal reductase that mediates the reduction of polyprenal into dolichal in a NADP-dependent mechanism. Dolichols are required for the synthesis of dolichol-linked monosaccharides and the oligosaccharide precursor used for N-glycosylation.</text>
</comment>
<comment type="catalytic activity">
    <reaction evidence="5">
        <text>a di-trans,poly-cis-dolichal + NADP(+) = a di-trans,poly-cis-polyprenal + NADPH + H(+)</text>
        <dbReference type="Rhea" id="RHEA:80727"/>
        <dbReference type="Rhea" id="RHEA-COMP:19536"/>
        <dbReference type="Rhea" id="RHEA-COMP:19537"/>
        <dbReference type="ChEBI" id="CHEBI:15378"/>
        <dbReference type="ChEBI" id="CHEBI:57783"/>
        <dbReference type="ChEBI" id="CHEBI:58349"/>
        <dbReference type="ChEBI" id="CHEBI:231623"/>
        <dbReference type="ChEBI" id="CHEBI:231637"/>
        <dbReference type="EC" id="1.3.1.94"/>
    </reaction>
    <physiologicalReaction direction="right-to-left" evidence="5">
        <dbReference type="Rhea" id="RHEA:80729"/>
    </physiologicalReaction>
</comment>
<keyword evidence="5" id="KW-0521">NADP</keyword>
<sequence>MGLDELFQNALATLSELSPAQWCQAFFLLAAAAVMAVAAMPRDARTLLTDYGARQSQDQPPAAGPSPGRSGLVWAIGAITSYSQVPHAWFAVFYVVSLACSGFWLAQYVGDGAAMRLIASRQVAAGRGPSAALGQVALGWLMMFLQGGRRVYEHAVVLKPSGSTMWVVHWVLGLVYYLAISVAVWVEGSGAILDPAGRRTTDVEATVKMAAAAPAFLFAWVNQYRCHRELAGLKKYSLPEAGMFRCYICPHYTCECLLYLSMAVATAPPGAWCNRTLLCAVVFVAVNLGVTASGTRKWYAQKFGIGSVANKWNMIPFIF</sequence>
<gene>
    <name evidence="7" type="ORF">BT67DRAFT_414654</name>
</gene>
<feature type="transmembrane region" description="Helical" evidence="5">
    <location>
        <begin position="88"/>
        <end position="106"/>
    </location>
</feature>
<evidence type="ECO:0000256" key="1">
    <source>
        <dbReference type="ARBA" id="ARBA00004127"/>
    </source>
</evidence>
<comment type="subcellular location">
    <subcellularLocation>
        <location evidence="1">Endomembrane system</location>
        <topology evidence="1">Multi-pass membrane protein</topology>
    </subcellularLocation>
    <subcellularLocation>
        <location evidence="5">Endoplasmic reticulum membrane</location>
    </subcellularLocation>
</comment>
<evidence type="ECO:0000313" key="8">
    <source>
        <dbReference type="Proteomes" id="UP001304895"/>
    </source>
</evidence>
<name>A0AAN6ZGC1_9PEZI</name>
<dbReference type="GO" id="GO:0160198">
    <property type="term" value="F:polyprenal reductase activity"/>
    <property type="evidence" value="ECO:0007669"/>
    <property type="project" value="UniProtKB-EC"/>
</dbReference>
<keyword evidence="5" id="KW-0256">Endoplasmic reticulum</keyword>
<dbReference type="GO" id="GO:0006488">
    <property type="term" value="P:dolichol-linked oligosaccharide biosynthetic process"/>
    <property type="evidence" value="ECO:0007669"/>
    <property type="project" value="UniProtKB-UniRule"/>
</dbReference>
<evidence type="ECO:0000256" key="2">
    <source>
        <dbReference type="ARBA" id="ARBA00022692"/>
    </source>
</evidence>
<dbReference type="GO" id="GO:0016095">
    <property type="term" value="P:polyprenol catabolic process"/>
    <property type="evidence" value="ECO:0007669"/>
    <property type="project" value="UniProtKB-UniRule"/>
</dbReference>
<dbReference type="Proteomes" id="UP001304895">
    <property type="component" value="Unassembled WGS sequence"/>
</dbReference>
<evidence type="ECO:0000313" key="7">
    <source>
        <dbReference type="EMBL" id="KAK4137392.1"/>
    </source>
</evidence>
<organism evidence="7 8">
    <name type="scientific">Trichocladium antarcticum</name>
    <dbReference type="NCBI Taxonomy" id="1450529"/>
    <lineage>
        <taxon>Eukaryota</taxon>
        <taxon>Fungi</taxon>
        <taxon>Dikarya</taxon>
        <taxon>Ascomycota</taxon>
        <taxon>Pezizomycotina</taxon>
        <taxon>Sordariomycetes</taxon>
        <taxon>Sordariomycetidae</taxon>
        <taxon>Sordariales</taxon>
        <taxon>Chaetomiaceae</taxon>
        <taxon>Trichocladium</taxon>
    </lineage>
</organism>
<feature type="transmembrane region" description="Helical" evidence="5">
    <location>
        <begin position="166"/>
        <end position="186"/>
    </location>
</feature>
<dbReference type="PROSITE" id="PS50244">
    <property type="entry name" value="S5A_REDUCTASE"/>
    <property type="match status" value="1"/>
</dbReference>
<feature type="transmembrane region" description="Helical" evidence="5">
    <location>
        <begin position="126"/>
        <end position="145"/>
    </location>
</feature>
<dbReference type="InterPro" id="IPR001104">
    <property type="entry name" value="3-oxo-5_a-steroid_4-DH_C"/>
</dbReference>
<dbReference type="PANTHER" id="PTHR14624:SF0">
    <property type="entry name" value="POLYPRENOL REDUCTASE"/>
    <property type="match status" value="1"/>
</dbReference>
<comment type="caution">
    <text evidence="7">The sequence shown here is derived from an EMBL/GenBank/DDBJ whole genome shotgun (WGS) entry which is preliminary data.</text>
</comment>
<proteinExistence type="inferred from homology"/>
<evidence type="ECO:0000259" key="6">
    <source>
        <dbReference type="Pfam" id="PF02544"/>
    </source>
</evidence>